<evidence type="ECO:0000313" key="1">
    <source>
        <dbReference type="EMBL" id="OKO93101.1"/>
    </source>
</evidence>
<reference evidence="2" key="2">
    <citation type="submission" date="2017-01" db="EMBL/GenBank/DDBJ databases">
        <title>Genome sequencing and annotation of Geobacillus sp. 1017, a Hydrocarbon-Oxidizing Thermophilic Bacterium Isolated from a Heavy Oil Reservoir (China).</title>
        <authorList>
            <person name="Kadnikov V.V."/>
            <person name="Mardanov A.V."/>
            <person name="Poltaraus A.B."/>
            <person name="Sokolova D.S."/>
            <person name="Semenova E.M."/>
            <person name="Ravin N.V."/>
            <person name="Tourova T.P."/>
            <person name="Nazina T.N."/>
        </authorList>
    </citation>
    <scope>NUCLEOTIDE SEQUENCE [LARGE SCALE GENOMIC DNA]</scope>
    <source>
        <strain evidence="2">1017</strain>
    </source>
</reference>
<proteinExistence type="predicted"/>
<protein>
    <submittedName>
        <fullName evidence="1">Uncharacterized protein</fullName>
    </submittedName>
</protein>
<evidence type="ECO:0000313" key="2">
    <source>
        <dbReference type="Proteomes" id="UP000186030"/>
    </source>
</evidence>
<sequence length="53" mass="6387">MVHLLFHSKRQRRRVAFCPLLHPSPPKPRKRLLMMEWKTTQQPFHSTNPAKLL</sequence>
<dbReference type="AlphaFoldDB" id="A0A1Q5SYK3"/>
<name>A0A1Q5SYK3_9BACL</name>
<accession>A0A1Q5SYK3</accession>
<dbReference type="Proteomes" id="UP000186030">
    <property type="component" value="Unassembled WGS sequence"/>
</dbReference>
<dbReference type="EMBL" id="MQMG01000024">
    <property type="protein sequence ID" value="OKO93101.1"/>
    <property type="molecule type" value="Genomic_DNA"/>
</dbReference>
<organism evidence="1 2">
    <name type="scientific">Geobacillus proteiniphilus</name>
    <dbReference type="NCBI Taxonomy" id="860353"/>
    <lineage>
        <taxon>Bacteria</taxon>
        <taxon>Bacillati</taxon>
        <taxon>Bacillota</taxon>
        <taxon>Bacilli</taxon>
        <taxon>Bacillales</taxon>
        <taxon>Anoxybacillaceae</taxon>
        <taxon>Geobacillus</taxon>
    </lineage>
</organism>
<gene>
    <name evidence="1" type="ORF">BRO54_2051</name>
</gene>
<reference evidence="1 2" key="1">
    <citation type="submission" date="2016-11" db="EMBL/GenBank/DDBJ databases">
        <authorList>
            <person name="Kadnikov V."/>
            <person name="Nazina T."/>
        </authorList>
    </citation>
    <scope>NUCLEOTIDE SEQUENCE [LARGE SCALE GENOMIC DNA]</scope>
    <source>
        <strain evidence="1 2">1017</strain>
    </source>
</reference>
<comment type="caution">
    <text evidence="1">The sequence shown here is derived from an EMBL/GenBank/DDBJ whole genome shotgun (WGS) entry which is preliminary data.</text>
</comment>